<dbReference type="CDD" id="cd00093">
    <property type="entry name" value="HTH_XRE"/>
    <property type="match status" value="1"/>
</dbReference>
<name>A0A4R0IR45_9ACTN</name>
<organism evidence="2 3">
    <name type="scientific">Kribbella sindirgiensis</name>
    <dbReference type="NCBI Taxonomy" id="1124744"/>
    <lineage>
        <taxon>Bacteria</taxon>
        <taxon>Bacillati</taxon>
        <taxon>Actinomycetota</taxon>
        <taxon>Actinomycetes</taxon>
        <taxon>Propionibacteriales</taxon>
        <taxon>Kribbellaceae</taxon>
        <taxon>Kribbella</taxon>
    </lineage>
</organism>
<dbReference type="RefSeq" id="WP_131288280.1">
    <property type="nucleotide sequence ID" value="NZ_SJKA01000004.1"/>
</dbReference>
<gene>
    <name evidence="2" type="ORF">E0H50_14575</name>
</gene>
<proteinExistence type="predicted"/>
<dbReference type="OrthoDB" id="3831186at2"/>
<accession>A0A4R0IR45</accession>
<dbReference type="GO" id="GO:0003677">
    <property type="term" value="F:DNA binding"/>
    <property type="evidence" value="ECO:0007669"/>
    <property type="project" value="InterPro"/>
</dbReference>
<evidence type="ECO:0000313" key="3">
    <source>
        <dbReference type="Proteomes" id="UP000292695"/>
    </source>
</evidence>
<dbReference type="SMART" id="SM00530">
    <property type="entry name" value="HTH_XRE"/>
    <property type="match status" value="1"/>
</dbReference>
<keyword evidence="3" id="KW-1185">Reference proteome</keyword>
<dbReference type="SUPFAM" id="SSF47413">
    <property type="entry name" value="lambda repressor-like DNA-binding domains"/>
    <property type="match status" value="1"/>
</dbReference>
<comment type="caution">
    <text evidence="2">The sequence shown here is derived from an EMBL/GenBank/DDBJ whole genome shotgun (WGS) entry which is preliminary data.</text>
</comment>
<evidence type="ECO:0000313" key="2">
    <source>
        <dbReference type="EMBL" id="TCC35090.1"/>
    </source>
</evidence>
<dbReference type="InterPro" id="IPR001387">
    <property type="entry name" value="Cro/C1-type_HTH"/>
</dbReference>
<dbReference type="Proteomes" id="UP000292695">
    <property type="component" value="Unassembled WGS sequence"/>
</dbReference>
<protein>
    <submittedName>
        <fullName evidence="2">XRE family transcriptional regulator</fullName>
    </submittedName>
</protein>
<dbReference type="InterPro" id="IPR010982">
    <property type="entry name" value="Lambda_DNA-bd_dom_sf"/>
</dbReference>
<sequence>MRSPELDALIAGNVRASRARARMRQEDLADEIGWNRATVTNVEAGTRRISLADAVALCAALNISLRELLHGAPDEVFQALGLAEPPPAPRSTSEA</sequence>
<dbReference type="Pfam" id="PF01381">
    <property type="entry name" value="HTH_3"/>
    <property type="match status" value="1"/>
</dbReference>
<dbReference type="EMBL" id="SJKA01000004">
    <property type="protein sequence ID" value="TCC35090.1"/>
    <property type="molecule type" value="Genomic_DNA"/>
</dbReference>
<evidence type="ECO:0000259" key="1">
    <source>
        <dbReference type="PROSITE" id="PS50943"/>
    </source>
</evidence>
<dbReference type="AlphaFoldDB" id="A0A4R0IR45"/>
<dbReference type="Gene3D" id="1.10.260.40">
    <property type="entry name" value="lambda repressor-like DNA-binding domains"/>
    <property type="match status" value="1"/>
</dbReference>
<feature type="domain" description="HTH cro/C1-type" evidence="1">
    <location>
        <begin position="14"/>
        <end position="68"/>
    </location>
</feature>
<reference evidence="2 3" key="1">
    <citation type="submission" date="2019-02" db="EMBL/GenBank/DDBJ databases">
        <title>Kribbella capetownensis sp. nov. and Kribbella speibonae sp. nov., isolated from soil.</title>
        <authorList>
            <person name="Curtis S.M."/>
            <person name="Norton I."/>
            <person name="Everest G.J."/>
            <person name="Meyers P.R."/>
        </authorList>
    </citation>
    <scope>NUCLEOTIDE SEQUENCE [LARGE SCALE GENOMIC DNA]</scope>
    <source>
        <strain evidence="2 3">DSM 27082</strain>
    </source>
</reference>
<dbReference type="PROSITE" id="PS50943">
    <property type="entry name" value="HTH_CROC1"/>
    <property type="match status" value="1"/>
</dbReference>